<proteinExistence type="predicted"/>
<sequence length="128" mass="13813">MKTTILCLLLLVGISATAQKEAATAPKATDKIEAYYFHNTRRCATCKAVEAVSQEALKTLDIQLKSLNIEEDANKSLAQKVGAAGQALILSNGTKSIDLTSKGFMYARSNPDKLKEAIQKAVKELQAQ</sequence>
<dbReference type="RefSeq" id="WP_093919236.1">
    <property type="nucleotide sequence ID" value="NZ_FONW01000002.1"/>
</dbReference>
<gene>
    <name evidence="2" type="ORF">SAMN05216283_102593</name>
</gene>
<evidence type="ECO:0000313" key="2">
    <source>
        <dbReference type="EMBL" id="SFF08142.1"/>
    </source>
</evidence>
<keyword evidence="3" id="KW-1185">Reference proteome</keyword>
<evidence type="ECO:0008006" key="4">
    <source>
        <dbReference type="Google" id="ProtNLM"/>
    </source>
</evidence>
<feature type="signal peptide" evidence="1">
    <location>
        <begin position="1"/>
        <end position="18"/>
    </location>
</feature>
<protein>
    <recommendedName>
        <fullName evidence="4">Thioredoxin domain-containing protein</fullName>
    </recommendedName>
</protein>
<evidence type="ECO:0000256" key="1">
    <source>
        <dbReference type="SAM" id="SignalP"/>
    </source>
</evidence>
<accession>A0A1I2FRV5</accession>
<dbReference type="NCBIfam" id="NF040494">
    <property type="entry name" value="nitrored_ArsF"/>
    <property type="match status" value="1"/>
</dbReference>
<feature type="chain" id="PRO_5011538019" description="Thioredoxin domain-containing protein" evidence="1">
    <location>
        <begin position="19"/>
        <end position="128"/>
    </location>
</feature>
<dbReference type="EMBL" id="FONW01000002">
    <property type="protein sequence ID" value="SFF08142.1"/>
    <property type="molecule type" value="Genomic_DNA"/>
</dbReference>
<reference evidence="2 3" key="1">
    <citation type="submission" date="2016-10" db="EMBL/GenBank/DDBJ databases">
        <authorList>
            <person name="de Groot N.N."/>
        </authorList>
    </citation>
    <scope>NUCLEOTIDE SEQUENCE [LARGE SCALE GENOMIC DNA]</scope>
    <source>
        <strain evidence="2 3">CGMCC 1.9156</strain>
    </source>
</reference>
<dbReference type="STRING" id="655355.SAMN05216283_102593"/>
<dbReference type="AlphaFoldDB" id="A0A1I2FRV5"/>
<keyword evidence="1" id="KW-0732">Signal</keyword>
<organism evidence="2 3">
    <name type="scientific">Sunxiuqinia elliptica</name>
    <dbReference type="NCBI Taxonomy" id="655355"/>
    <lineage>
        <taxon>Bacteria</taxon>
        <taxon>Pseudomonadati</taxon>
        <taxon>Bacteroidota</taxon>
        <taxon>Bacteroidia</taxon>
        <taxon>Marinilabiliales</taxon>
        <taxon>Prolixibacteraceae</taxon>
        <taxon>Sunxiuqinia</taxon>
    </lineage>
</organism>
<dbReference type="Proteomes" id="UP000198964">
    <property type="component" value="Unassembled WGS sequence"/>
</dbReference>
<name>A0A1I2FRV5_9BACT</name>
<evidence type="ECO:0000313" key="3">
    <source>
        <dbReference type="Proteomes" id="UP000198964"/>
    </source>
</evidence>
<dbReference type="InterPro" id="IPR047698">
    <property type="entry name" value="ArsF-like"/>
</dbReference>